<evidence type="ECO:0000256" key="8">
    <source>
        <dbReference type="SAM" id="Phobius"/>
    </source>
</evidence>
<comment type="subcellular location">
    <subcellularLocation>
        <location evidence="1">Membrane</location>
        <topology evidence="1">Multi-pass membrane protein</topology>
    </subcellularLocation>
</comment>
<evidence type="ECO:0000256" key="7">
    <source>
        <dbReference type="SAM" id="MobiDB-lite"/>
    </source>
</evidence>
<reference evidence="11 12" key="1">
    <citation type="submission" date="2019-06" db="EMBL/GenBank/DDBJ databases">
        <title>Desulfobotulus mexicanus sp. nov., a novel sulfate-reducing bacterium isolated from the sediment of an alkaline crater lake in Mexico.</title>
        <authorList>
            <person name="Hirschler-Rea A."/>
        </authorList>
    </citation>
    <scope>NUCLEOTIDE SEQUENCE [LARGE SCALE GENOMIC DNA]</scope>
    <source>
        <strain evidence="11 12">PAR22N</strain>
    </source>
</reference>
<evidence type="ECO:0000259" key="10">
    <source>
        <dbReference type="Pfam" id="PF16916"/>
    </source>
</evidence>
<evidence type="ECO:0000256" key="1">
    <source>
        <dbReference type="ARBA" id="ARBA00004141"/>
    </source>
</evidence>
<dbReference type="NCBIfam" id="TIGR01297">
    <property type="entry name" value="CDF"/>
    <property type="match status" value="1"/>
</dbReference>
<dbReference type="InterPro" id="IPR036837">
    <property type="entry name" value="Cation_efflux_CTD_sf"/>
</dbReference>
<dbReference type="Proteomes" id="UP000321899">
    <property type="component" value="Unassembled WGS sequence"/>
</dbReference>
<keyword evidence="5 8" id="KW-1133">Transmembrane helix</keyword>
<dbReference type="InterPro" id="IPR027469">
    <property type="entry name" value="Cation_efflux_TMD_sf"/>
</dbReference>
<dbReference type="Pfam" id="PF16916">
    <property type="entry name" value="ZT_dimer"/>
    <property type="match status" value="1"/>
</dbReference>
<name>A0A5Q4VGJ3_9BACT</name>
<keyword evidence="4 8" id="KW-0812">Transmembrane</keyword>
<feature type="domain" description="Cation efflux protein transmembrane" evidence="9">
    <location>
        <begin position="42"/>
        <end position="236"/>
    </location>
</feature>
<dbReference type="SUPFAM" id="SSF161111">
    <property type="entry name" value="Cation efflux protein transmembrane domain-like"/>
    <property type="match status" value="1"/>
</dbReference>
<comment type="caution">
    <text evidence="11">The sequence shown here is derived from an EMBL/GenBank/DDBJ whole genome shotgun (WGS) entry which is preliminary data.</text>
</comment>
<proteinExistence type="inferred from homology"/>
<dbReference type="SUPFAM" id="SSF160240">
    <property type="entry name" value="Cation efflux protein cytoplasmic domain-like"/>
    <property type="match status" value="1"/>
</dbReference>
<dbReference type="InterPro" id="IPR058533">
    <property type="entry name" value="Cation_efflux_TM"/>
</dbReference>
<dbReference type="InterPro" id="IPR027470">
    <property type="entry name" value="Cation_efflux_CTD"/>
</dbReference>
<evidence type="ECO:0000256" key="2">
    <source>
        <dbReference type="ARBA" id="ARBA00008114"/>
    </source>
</evidence>
<evidence type="ECO:0000256" key="4">
    <source>
        <dbReference type="ARBA" id="ARBA00022692"/>
    </source>
</evidence>
<keyword evidence="3" id="KW-0813">Transport</keyword>
<dbReference type="EMBL" id="VDMB01000006">
    <property type="protein sequence ID" value="TYT75101.1"/>
    <property type="molecule type" value="Genomic_DNA"/>
</dbReference>
<dbReference type="AlphaFoldDB" id="A0A5Q4VGJ3"/>
<dbReference type="InterPro" id="IPR002524">
    <property type="entry name" value="Cation_efflux"/>
</dbReference>
<organism evidence="11 12">
    <name type="scientific">Desulfobotulus mexicanus</name>
    <dbReference type="NCBI Taxonomy" id="2586642"/>
    <lineage>
        <taxon>Bacteria</taxon>
        <taxon>Pseudomonadati</taxon>
        <taxon>Thermodesulfobacteriota</taxon>
        <taxon>Desulfobacteria</taxon>
        <taxon>Desulfobacterales</taxon>
        <taxon>Desulfobacteraceae</taxon>
        <taxon>Desulfobotulus</taxon>
    </lineage>
</organism>
<sequence>MKFRATTGTPSFPGLHKRDTRQKKPEAELGSDTLKRIQRITLAGLVVNIILVAVKYSAGWWGHSEALMADAVHSATDAITDIVVIAGAIIWTRPPDEDHPYGHQRMETMVTLFIGVLLLAAGIGIGVEAARNLLAGHRVQPMPIAAYAAAFSIFIKEAIYRWTYKVGVQVGSAAVMANAWHHRIDALSSIPAFLAVSAAILFPDLLFLDTIGALVVSVFIAQAATKIIWPNLRELMATGASPDTCRSIAHHACSHPAVLDAHHIRTRFHGTRIFADIHLVVDGNLTVRQAHNIAEEVRQRLIQQTPDMEDVIIHIEPPDPIRPPHHPLTCKGDGL</sequence>
<evidence type="ECO:0000259" key="9">
    <source>
        <dbReference type="Pfam" id="PF01545"/>
    </source>
</evidence>
<protein>
    <submittedName>
        <fullName evidence="11">Cation transporter</fullName>
    </submittedName>
</protein>
<gene>
    <name evidence="11" type="ORF">FIM25_06835</name>
</gene>
<dbReference type="PANTHER" id="PTHR43840">
    <property type="entry name" value="MITOCHONDRIAL METAL TRANSPORTER 1-RELATED"/>
    <property type="match status" value="1"/>
</dbReference>
<feature type="compositionally biased region" description="Polar residues" evidence="7">
    <location>
        <begin position="1"/>
        <end position="10"/>
    </location>
</feature>
<accession>A0A5Q4VGJ3</accession>
<evidence type="ECO:0000313" key="11">
    <source>
        <dbReference type="EMBL" id="TYT75101.1"/>
    </source>
</evidence>
<comment type="similarity">
    <text evidence="2">Belongs to the cation diffusion facilitator (CDF) transporter (TC 2.A.4) family.</text>
</comment>
<feature type="domain" description="Cation efflux protein cytoplasmic" evidence="10">
    <location>
        <begin position="242"/>
        <end position="317"/>
    </location>
</feature>
<feature type="region of interest" description="Disordered" evidence="7">
    <location>
        <begin position="1"/>
        <end position="28"/>
    </location>
</feature>
<feature type="transmembrane region" description="Helical" evidence="8">
    <location>
        <begin position="184"/>
        <end position="202"/>
    </location>
</feature>
<keyword evidence="12" id="KW-1185">Reference proteome</keyword>
<evidence type="ECO:0000256" key="5">
    <source>
        <dbReference type="ARBA" id="ARBA00022989"/>
    </source>
</evidence>
<dbReference type="Gene3D" id="1.20.1510.10">
    <property type="entry name" value="Cation efflux protein transmembrane domain"/>
    <property type="match status" value="1"/>
</dbReference>
<dbReference type="InterPro" id="IPR050291">
    <property type="entry name" value="CDF_Transporter"/>
</dbReference>
<dbReference type="GO" id="GO:0008324">
    <property type="term" value="F:monoatomic cation transmembrane transporter activity"/>
    <property type="evidence" value="ECO:0007669"/>
    <property type="project" value="InterPro"/>
</dbReference>
<evidence type="ECO:0000256" key="6">
    <source>
        <dbReference type="ARBA" id="ARBA00023136"/>
    </source>
</evidence>
<dbReference type="Gene3D" id="3.30.70.1350">
    <property type="entry name" value="Cation efflux protein, cytoplasmic domain"/>
    <property type="match status" value="1"/>
</dbReference>
<keyword evidence="6 8" id="KW-0472">Membrane</keyword>
<evidence type="ECO:0000313" key="12">
    <source>
        <dbReference type="Proteomes" id="UP000321899"/>
    </source>
</evidence>
<dbReference type="GO" id="GO:0016020">
    <property type="term" value="C:membrane"/>
    <property type="evidence" value="ECO:0007669"/>
    <property type="project" value="UniProtKB-SubCell"/>
</dbReference>
<dbReference type="Pfam" id="PF01545">
    <property type="entry name" value="Cation_efflux"/>
    <property type="match status" value="1"/>
</dbReference>
<feature type="transmembrane region" description="Helical" evidence="8">
    <location>
        <begin position="112"/>
        <end position="130"/>
    </location>
</feature>
<dbReference type="PANTHER" id="PTHR43840:SF15">
    <property type="entry name" value="MITOCHONDRIAL METAL TRANSPORTER 1-RELATED"/>
    <property type="match status" value="1"/>
</dbReference>
<evidence type="ECO:0000256" key="3">
    <source>
        <dbReference type="ARBA" id="ARBA00022448"/>
    </source>
</evidence>
<dbReference type="OrthoDB" id="9806522at2"/>
<feature type="transmembrane region" description="Helical" evidence="8">
    <location>
        <begin position="40"/>
        <end position="59"/>
    </location>
</feature>
<dbReference type="FunFam" id="1.20.1510.10:FF:000006">
    <property type="entry name" value="Divalent cation efflux transporter"/>
    <property type="match status" value="1"/>
</dbReference>